<dbReference type="EMBL" id="CACQ02001479">
    <property type="protein sequence ID" value="CCF35293.1"/>
    <property type="molecule type" value="Genomic_DNA"/>
</dbReference>
<evidence type="ECO:0000256" key="1">
    <source>
        <dbReference type="SAM" id="MobiDB-lite"/>
    </source>
</evidence>
<feature type="compositionally biased region" description="Basic residues" evidence="1">
    <location>
        <begin position="96"/>
        <end position="108"/>
    </location>
</feature>
<evidence type="ECO:0000313" key="2">
    <source>
        <dbReference type="EMBL" id="CCF35293.1"/>
    </source>
</evidence>
<proteinExistence type="predicted"/>
<dbReference type="STRING" id="759273.H1V4Z1"/>
<name>H1V4Z1_COLHI</name>
<organism evidence="2 3">
    <name type="scientific">Colletotrichum higginsianum (strain IMI 349063)</name>
    <name type="common">Crucifer anthracnose fungus</name>
    <dbReference type="NCBI Taxonomy" id="759273"/>
    <lineage>
        <taxon>Eukaryota</taxon>
        <taxon>Fungi</taxon>
        <taxon>Dikarya</taxon>
        <taxon>Ascomycota</taxon>
        <taxon>Pezizomycotina</taxon>
        <taxon>Sordariomycetes</taxon>
        <taxon>Hypocreomycetidae</taxon>
        <taxon>Glomerellales</taxon>
        <taxon>Glomerellaceae</taxon>
        <taxon>Colletotrichum</taxon>
        <taxon>Colletotrichum destructivum species complex</taxon>
    </lineage>
</organism>
<accession>H1V4Z1</accession>
<gene>
    <name evidence="2" type="ORF">CH063_07114</name>
</gene>
<dbReference type="HOGENOM" id="CLU_2061336_0_0_1"/>
<feature type="region of interest" description="Disordered" evidence="1">
    <location>
        <begin position="1"/>
        <end position="58"/>
    </location>
</feature>
<feature type="compositionally biased region" description="Polar residues" evidence="1">
    <location>
        <begin position="1"/>
        <end position="13"/>
    </location>
</feature>
<sequence length="119" mass="12492">METSLRTHGSASELSYKYTDGPSASSSSASLSAGRRGSDETSGPSSGSSGSLSNGQQYTVTAPSAAGLYAAVTGHGRHHVSQYMISDDVADDDDHHHHHHQHRHHHQADRRSACGLSAS</sequence>
<feature type="compositionally biased region" description="Low complexity" evidence="1">
    <location>
        <begin position="23"/>
        <end position="55"/>
    </location>
</feature>
<dbReference type="AlphaFoldDB" id="H1V4Z1"/>
<evidence type="ECO:0000313" key="3">
    <source>
        <dbReference type="Proteomes" id="UP000007174"/>
    </source>
</evidence>
<dbReference type="Proteomes" id="UP000007174">
    <property type="component" value="Unassembled WGS sequence"/>
</dbReference>
<reference evidence="3" key="1">
    <citation type="journal article" date="2012" name="Nat. Genet.">
        <title>Lifestyle transitions in plant pathogenic Colletotrichum fungi deciphered by genome and transcriptome analyses.</title>
        <authorList>
            <person name="O'Connell R.J."/>
            <person name="Thon M.R."/>
            <person name="Hacquard S."/>
            <person name="Amyotte S.G."/>
            <person name="Kleemann J."/>
            <person name="Torres M.F."/>
            <person name="Damm U."/>
            <person name="Buiate E.A."/>
            <person name="Epstein L."/>
            <person name="Alkan N."/>
            <person name="Altmueller J."/>
            <person name="Alvarado-Balderrama L."/>
            <person name="Bauser C.A."/>
            <person name="Becker C."/>
            <person name="Birren B.W."/>
            <person name="Chen Z."/>
            <person name="Choi J."/>
            <person name="Crouch J.A."/>
            <person name="Duvick J.P."/>
            <person name="Farman M.A."/>
            <person name="Gan P."/>
            <person name="Heiman D."/>
            <person name="Henrissat B."/>
            <person name="Howard R.J."/>
            <person name="Kabbage M."/>
            <person name="Koch C."/>
            <person name="Kracher B."/>
            <person name="Kubo Y."/>
            <person name="Law A.D."/>
            <person name="Lebrun M.-H."/>
            <person name="Lee Y.-H."/>
            <person name="Miyara I."/>
            <person name="Moore N."/>
            <person name="Neumann U."/>
            <person name="Nordstroem K."/>
            <person name="Panaccione D.G."/>
            <person name="Panstruga R."/>
            <person name="Place M."/>
            <person name="Proctor R.H."/>
            <person name="Prusky D."/>
            <person name="Rech G."/>
            <person name="Reinhardt R."/>
            <person name="Rollins J.A."/>
            <person name="Rounsley S."/>
            <person name="Schardl C.L."/>
            <person name="Schwartz D.C."/>
            <person name="Shenoy N."/>
            <person name="Shirasu K."/>
            <person name="Sikhakolli U.R."/>
            <person name="Stueber K."/>
            <person name="Sukno S.A."/>
            <person name="Sweigard J.A."/>
            <person name="Takano Y."/>
            <person name="Takahara H."/>
            <person name="Trail F."/>
            <person name="van der Does H.C."/>
            <person name="Voll L.M."/>
            <person name="Will I."/>
            <person name="Young S."/>
            <person name="Zeng Q."/>
            <person name="Zhang J."/>
            <person name="Zhou S."/>
            <person name="Dickman M.B."/>
            <person name="Schulze-Lefert P."/>
            <person name="Ver Loren van Themaat E."/>
            <person name="Ma L.-J."/>
            <person name="Vaillancourt L.J."/>
        </authorList>
    </citation>
    <scope>NUCLEOTIDE SEQUENCE [LARGE SCALE GENOMIC DNA]</scope>
    <source>
        <strain evidence="3">IMI 349063</strain>
    </source>
</reference>
<feature type="region of interest" description="Disordered" evidence="1">
    <location>
        <begin position="83"/>
        <end position="119"/>
    </location>
</feature>
<dbReference type="VEuPathDB" id="FungiDB:CH63R_08559"/>
<protein>
    <submittedName>
        <fullName evidence="2">Uncharacterized protein</fullName>
    </submittedName>
</protein>